<organism evidence="4 5">
    <name type="scientific">Nonomuraea antimicrobica</name>
    <dbReference type="NCBI Taxonomy" id="561173"/>
    <lineage>
        <taxon>Bacteria</taxon>
        <taxon>Bacillati</taxon>
        <taxon>Actinomycetota</taxon>
        <taxon>Actinomycetes</taxon>
        <taxon>Streptosporangiales</taxon>
        <taxon>Streptosporangiaceae</taxon>
        <taxon>Nonomuraea</taxon>
    </lineage>
</organism>
<dbReference type="NCBIfam" id="TIGR01451">
    <property type="entry name" value="B_ant_repeat"/>
    <property type="match status" value="1"/>
</dbReference>
<dbReference type="InterPro" id="IPR047589">
    <property type="entry name" value="DUF11_rpt"/>
</dbReference>
<keyword evidence="5" id="KW-1185">Reference proteome</keyword>
<feature type="transmembrane region" description="Helical" evidence="2">
    <location>
        <begin position="384"/>
        <end position="405"/>
    </location>
</feature>
<dbReference type="PANTHER" id="PTHR34819">
    <property type="entry name" value="LARGE CYSTEINE-RICH PERIPLASMIC PROTEIN OMCB"/>
    <property type="match status" value="1"/>
</dbReference>
<dbReference type="EMBL" id="BAAAZP010000082">
    <property type="protein sequence ID" value="GAA3674565.1"/>
    <property type="molecule type" value="Genomic_DNA"/>
</dbReference>
<protein>
    <recommendedName>
        <fullName evidence="3">DUF11 domain-containing protein</fullName>
    </recommendedName>
</protein>
<keyword evidence="2" id="KW-1133">Transmembrane helix</keyword>
<gene>
    <name evidence="4" type="ORF">GCM10022224_043540</name>
</gene>
<evidence type="ECO:0000256" key="2">
    <source>
        <dbReference type="SAM" id="Phobius"/>
    </source>
</evidence>
<feature type="region of interest" description="Disordered" evidence="1">
    <location>
        <begin position="284"/>
        <end position="374"/>
    </location>
</feature>
<dbReference type="InterPro" id="IPR001434">
    <property type="entry name" value="OmcB-like_DUF11"/>
</dbReference>
<dbReference type="InterPro" id="IPR051172">
    <property type="entry name" value="Chlamydia_OmcB"/>
</dbReference>
<dbReference type="RefSeq" id="WP_344880797.1">
    <property type="nucleotide sequence ID" value="NZ_BAAAZP010000082.1"/>
</dbReference>
<proteinExistence type="predicted"/>
<feature type="region of interest" description="Disordered" evidence="1">
    <location>
        <begin position="408"/>
        <end position="430"/>
    </location>
</feature>
<reference evidence="5" key="1">
    <citation type="journal article" date="2019" name="Int. J. Syst. Evol. Microbiol.">
        <title>The Global Catalogue of Microorganisms (GCM) 10K type strain sequencing project: providing services to taxonomists for standard genome sequencing and annotation.</title>
        <authorList>
            <consortium name="The Broad Institute Genomics Platform"/>
            <consortium name="The Broad Institute Genome Sequencing Center for Infectious Disease"/>
            <person name="Wu L."/>
            <person name="Ma J."/>
        </authorList>
    </citation>
    <scope>NUCLEOTIDE SEQUENCE [LARGE SCALE GENOMIC DNA]</scope>
    <source>
        <strain evidence="5">JCM 16904</strain>
    </source>
</reference>
<name>A0ABP7C112_9ACTN</name>
<feature type="domain" description="DUF11" evidence="3">
    <location>
        <begin position="187"/>
        <end position="296"/>
    </location>
</feature>
<evidence type="ECO:0000256" key="1">
    <source>
        <dbReference type="SAM" id="MobiDB-lite"/>
    </source>
</evidence>
<feature type="compositionally biased region" description="Basic residues" evidence="1">
    <location>
        <begin position="412"/>
        <end position="430"/>
    </location>
</feature>
<keyword evidence="2" id="KW-0812">Transmembrane</keyword>
<feature type="compositionally biased region" description="Low complexity" evidence="1">
    <location>
        <begin position="309"/>
        <end position="327"/>
    </location>
</feature>
<dbReference type="Gene3D" id="2.60.40.10">
    <property type="entry name" value="Immunoglobulins"/>
    <property type="match status" value="1"/>
</dbReference>
<dbReference type="Pfam" id="PF01345">
    <property type="entry name" value="DUF11"/>
    <property type="match status" value="1"/>
</dbReference>
<accession>A0ABP7C112</accession>
<sequence>MGRPGIAAIIALTALGVGWSAAPDASGDGRPAAPAVHPAVHTAGERRNNHGPGDPGAPQAHRSANLRVGTALTPDPVIIGAESRYALTITNTGDQDAEDVFVTAFLDRNLTPGPLPRGCAPADRGLACGGPGLTVPAGQSIAYEVPVTTDPALQDGLTLVSRAHVTASGTAGDQAELVTRARSAVDVELLMTAPPVVNSGEPITYTLTVVNHGPSRATDVTLRSPVAAGQAAITERPSECPSPGEALTCPVGALAPDERRTYTFGVTPEVTGVLENCATVTAAGREENPADNRSCADTQVRAPRPPAATPGATATPEPSPTPETTSGWDREGKAHGPGQEVLLPEQAPQQEQGRVRQAAGAAADDVPPPAHHSGGSLPLTGASLWMLCLGVAVLLAIGLLVRYLSGQDGRTRQGRRTRHSRRARQGRRTS</sequence>
<comment type="caution">
    <text evidence="4">The sequence shown here is derived from an EMBL/GenBank/DDBJ whole genome shotgun (WGS) entry which is preliminary data.</text>
</comment>
<feature type="compositionally biased region" description="Low complexity" evidence="1">
    <location>
        <begin position="355"/>
        <end position="365"/>
    </location>
</feature>
<keyword evidence="2" id="KW-0472">Membrane</keyword>
<evidence type="ECO:0000313" key="4">
    <source>
        <dbReference type="EMBL" id="GAA3674565.1"/>
    </source>
</evidence>
<dbReference type="Proteomes" id="UP001500902">
    <property type="component" value="Unassembled WGS sequence"/>
</dbReference>
<dbReference type="InterPro" id="IPR013783">
    <property type="entry name" value="Ig-like_fold"/>
</dbReference>
<evidence type="ECO:0000313" key="5">
    <source>
        <dbReference type="Proteomes" id="UP001500902"/>
    </source>
</evidence>
<evidence type="ECO:0000259" key="3">
    <source>
        <dbReference type="Pfam" id="PF01345"/>
    </source>
</evidence>